<evidence type="ECO:0000256" key="13">
    <source>
        <dbReference type="RuleBase" id="RU003785"/>
    </source>
</evidence>
<evidence type="ECO:0000256" key="8">
    <source>
        <dbReference type="ARBA" id="ARBA00022842"/>
    </source>
</evidence>
<comment type="cofactor">
    <cofactor evidence="1 10">
        <name>Mg(2+)</name>
        <dbReference type="ChEBI" id="CHEBI:18420"/>
    </cofactor>
</comment>
<evidence type="ECO:0000256" key="6">
    <source>
        <dbReference type="ARBA" id="ARBA00022741"/>
    </source>
</evidence>
<keyword evidence="8 10" id="KW-0460">Magnesium</keyword>
<dbReference type="NCBIfam" id="TIGR00174">
    <property type="entry name" value="miaA"/>
    <property type="match status" value="1"/>
</dbReference>
<dbReference type="GO" id="GO:0005524">
    <property type="term" value="F:ATP binding"/>
    <property type="evidence" value="ECO:0007669"/>
    <property type="project" value="UniProtKB-UniRule"/>
</dbReference>
<evidence type="ECO:0000256" key="3">
    <source>
        <dbReference type="ARBA" id="ARBA00005842"/>
    </source>
</evidence>
<comment type="catalytic activity">
    <reaction evidence="9 10 11">
        <text>adenosine(37) in tRNA + dimethylallyl diphosphate = N(6)-dimethylallyladenosine(37) in tRNA + diphosphate</text>
        <dbReference type="Rhea" id="RHEA:26482"/>
        <dbReference type="Rhea" id="RHEA-COMP:10162"/>
        <dbReference type="Rhea" id="RHEA-COMP:10375"/>
        <dbReference type="ChEBI" id="CHEBI:33019"/>
        <dbReference type="ChEBI" id="CHEBI:57623"/>
        <dbReference type="ChEBI" id="CHEBI:74411"/>
        <dbReference type="ChEBI" id="CHEBI:74415"/>
        <dbReference type="EC" id="2.5.1.75"/>
    </reaction>
</comment>
<evidence type="ECO:0000256" key="4">
    <source>
        <dbReference type="ARBA" id="ARBA00022679"/>
    </source>
</evidence>
<dbReference type="InterPro" id="IPR018022">
    <property type="entry name" value="IPT"/>
</dbReference>
<dbReference type="AlphaFoldDB" id="A0A7C0XBA8"/>
<comment type="function">
    <text evidence="2 10 12">Catalyzes the transfer of a dimethylallyl group onto the adenine at position 37 in tRNAs that read codons beginning with uridine, leading to the formation of N6-(dimethylallyl)adenosine (i(6)A).</text>
</comment>
<keyword evidence="6 10" id="KW-0547">Nucleotide-binding</keyword>
<reference evidence="14" key="1">
    <citation type="journal article" date="2020" name="mSystems">
        <title>Genome- and Community-Level Interaction Insights into Carbon Utilization and Element Cycling Functions of Hydrothermarchaeota in Hydrothermal Sediment.</title>
        <authorList>
            <person name="Zhou Z."/>
            <person name="Liu Y."/>
            <person name="Xu W."/>
            <person name="Pan J."/>
            <person name="Luo Z.H."/>
            <person name="Li M."/>
        </authorList>
    </citation>
    <scope>NUCLEOTIDE SEQUENCE [LARGE SCALE GENOMIC DNA]</scope>
    <source>
        <strain evidence="14">HyVt-237</strain>
    </source>
</reference>
<comment type="similarity">
    <text evidence="3 10 13">Belongs to the IPP transferase family.</text>
</comment>
<dbReference type="GO" id="GO:0052381">
    <property type="term" value="F:tRNA dimethylallyltransferase activity"/>
    <property type="evidence" value="ECO:0007669"/>
    <property type="project" value="UniProtKB-UniRule"/>
</dbReference>
<keyword evidence="4 10" id="KW-0808">Transferase</keyword>
<dbReference type="GO" id="GO:0006400">
    <property type="term" value="P:tRNA modification"/>
    <property type="evidence" value="ECO:0007669"/>
    <property type="project" value="TreeGrafter"/>
</dbReference>
<evidence type="ECO:0000313" key="14">
    <source>
        <dbReference type="EMBL" id="HDM90585.1"/>
    </source>
</evidence>
<feature type="site" description="Interaction with substrate tRNA" evidence="10">
    <location>
        <position position="99"/>
    </location>
</feature>
<dbReference type="InterPro" id="IPR039657">
    <property type="entry name" value="Dimethylallyltransferase"/>
</dbReference>
<evidence type="ECO:0000256" key="2">
    <source>
        <dbReference type="ARBA" id="ARBA00003213"/>
    </source>
</evidence>
<gene>
    <name evidence="10 14" type="primary">miaA</name>
    <name evidence="14" type="ORF">ENG67_05195</name>
</gene>
<evidence type="ECO:0000256" key="10">
    <source>
        <dbReference type="HAMAP-Rule" id="MF_00185"/>
    </source>
</evidence>
<evidence type="ECO:0000256" key="1">
    <source>
        <dbReference type="ARBA" id="ARBA00001946"/>
    </source>
</evidence>
<dbReference type="HAMAP" id="MF_00185">
    <property type="entry name" value="IPP_trans"/>
    <property type="match status" value="1"/>
</dbReference>
<dbReference type="EMBL" id="DRBW01000194">
    <property type="protein sequence ID" value="HDM90585.1"/>
    <property type="molecule type" value="Genomic_DNA"/>
</dbReference>
<accession>A0A7C0XBA8</accession>
<dbReference type="SUPFAM" id="SSF52540">
    <property type="entry name" value="P-loop containing nucleoside triphosphate hydrolases"/>
    <property type="match status" value="1"/>
</dbReference>
<feature type="binding site" evidence="10">
    <location>
        <begin position="11"/>
        <end position="16"/>
    </location>
    <ligand>
        <name>substrate</name>
    </ligand>
</feature>
<feature type="region of interest" description="Interaction with substrate tRNA" evidence="10">
    <location>
        <begin position="35"/>
        <end position="38"/>
    </location>
</feature>
<evidence type="ECO:0000256" key="11">
    <source>
        <dbReference type="RuleBase" id="RU003783"/>
    </source>
</evidence>
<dbReference type="PANTHER" id="PTHR11088">
    <property type="entry name" value="TRNA DIMETHYLALLYLTRANSFERASE"/>
    <property type="match status" value="1"/>
</dbReference>
<dbReference type="Proteomes" id="UP000885931">
    <property type="component" value="Unassembled WGS sequence"/>
</dbReference>
<feature type="binding site" evidence="10">
    <location>
        <begin position="9"/>
        <end position="16"/>
    </location>
    <ligand>
        <name>ATP</name>
        <dbReference type="ChEBI" id="CHEBI:30616"/>
    </ligand>
</feature>
<comment type="caution">
    <text evidence="14">The sequence shown here is derived from an EMBL/GenBank/DDBJ whole genome shotgun (WGS) entry which is preliminary data.</text>
</comment>
<evidence type="ECO:0000256" key="5">
    <source>
        <dbReference type="ARBA" id="ARBA00022694"/>
    </source>
</evidence>
<comment type="caution">
    <text evidence="10">Lacks conserved residue(s) required for the propagation of feature annotation.</text>
</comment>
<evidence type="ECO:0000256" key="12">
    <source>
        <dbReference type="RuleBase" id="RU003784"/>
    </source>
</evidence>
<feature type="site" description="Interaction with substrate tRNA" evidence="10">
    <location>
        <position position="121"/>
    </location>
</feature>
<sequence length="301" mass="34907">MQKVLAIIGPTASGKTSIAASLLEKHGRVVLISCDSRKVYRYLDIGTAKPPPELRKHYRLIDIRDPSETYSAQDFARDAEREIKTALRSGQIPVVVGGTTLYYKALFEGFFSAPPVDLSLRRKLLERMEREGIEKLHEELKKVDPATAEKVHKRDWIRITRALEVYYQTGKPISVLRKEAKIIPAFEPLYLGVLRDRKDLYRRIEERVDRMIEAGLVEETRWLLDQGYSPDLPSLNTIGYREIIEHLQGKISLEEAVRLIKKRTKIFSRKQLYFMRNLKPEPQWLSPDEVLERALAFLYSI</sequence>
<proteinExistence type="inferred from homology"/>
<comment type="subunit">
    <text evidence="10">Monomer.</text>
</comment>
<keyword evidence="7 10" id="KW-0067">ATP-binding</keyword>
<protein>
    <recommendedName>
        <fullName evidence="10">tRNA dimethylallyltransferase</fullName>
        <ecNumber evidence="10">2.5.1.75</ecNumber>
    </recommendedName>
    <alternativeName>
        <fullName evidence="10">Dimethylallyl diphosphate:tRNA dimethylallyltransferase</fullName>
        <shortName evidence="10">DMAPP:tRNA dimethylallyltransferase</shortName>
        <shortName evidence="10">DMATase</shortName>
    </alternativeName>
    <alternativeName>
        <fullName evidence="10">Isopentenyl-diphosphate:tRNA isopentenyltransferase</fullName>
        <shortName evidence="10">IPP transferase</shortName>
        <shortName evidence="10">IPPT</shortName>
        <shortName evidence="10">IPTase</shortName>
    </alternativeName>
</protein>
<dbReference type="PANTHER" id="PTHR11088:SF60">
    <property type="entry name" value="TRNA DIMETHYLALLYLTRANSFERASE"/>
    <property type="match status" value="1"/>
</dbReference>
<name>A0A7C0XBA8_UNCW3</name>
<dbReference type="Gene3D" id="1.10.20.140">
    <property type="match status" value="1"/>
</dbReference>
<dbReference type="Gene3D" id="3.40.50.300">
    <property type="entry name" value="P-loop containing nucleotide triphosphate hydrolases"/>
    <property type="match status" value="1"/>
</dbReference>
<keyword evidence="5 10" id="KW-0819">tRNA processing</keyword>
<organism evidence="14">
    <name type="scientific">candidate division WOR-3 bacterium</name>
    <dbReference type="NCBI Taxonomy" id="2052148"/>
    <lineage>
        <taxon>Bacteria</taxon>
        <taxon>Bacteria division WOR-3</taxon>
    </lineage>
</organism>
<dbReference type="Pfam" id="PF01715">
    <property type="entry name" value="IPPT"/>
    <property type="match status" value="1"/>
</dbReference>
<evidence type="ECO:0000256" key="9">
    <source>
        <dbReference type="ARBA" id="ARBA00049563"/>
    </source>
</evidence>
<dbReference type="InterPro" id="IPR027417">
    <property type="entry name" value="P-loop_NTPase"/>
</dbReference>
<dbReference type="EC" id="2.5.1.75" evidence="10"/>
<evidence type="ECO:0000256" key="7">
    <source>
        <dbReference type="ARBA" id="ARBA00022840"/>
    </source>
</evidence>